<dbReference type="NCBIfam" id="TIGR04183">
    <property type="entry name" value="Por_Secre_tail"/>
    <property type="match status" value="1"/>
</dbReference>
<dbReference type="Pfam" id="PF19910">
    <property type="entry name" value="DUF6383"/>
    <property type="match status" value="1"/>
</dbReference>
<feature type="domain" description="DUF6383" evidence="2">
    <location>
        <begin position="44"/>
        <end position="109"/>
    </location>
</feature>
<dbReference type="InterPro" id="IPR026444">
    <property type="entry name" value="Secre_tail"/>
</dbReference>
<dbReference type="EMBL" id="DYUD01000010">
    <property type="protein sequence ID" value="HJG88305.1"/>
    <property type="molecule type" value="Genomic_DNA"/>
</dbReference>
<dbReference type="Proteomes" id="UP000757103">
    <property type="component" value="Unassembled WGS sequence"/>
</dbReference>
<organism evidence="3 4">
    <name type="scientific">Barnesiella viscericola</name>
    <dbReference type="NCBI Taxonomy" id="397865"/>
    <lineage>
        <taxon>Bacteria</taxon>
        <taxon>Pseudomonadati</taxon>
        <taxon>Bacteroidota</taxon>
        <taxon>Bacteroidia</taxon>
        <taxon>Bacteroidales</taxon>
        <taxon>Barnesiellaceae</taxon>
        <taxon>Barnesiella</taxon>
    </lineage>
</organism>
<dbReference type="InterPro" id="IPR045963">
    <property type="entry name" value="DUF6383"/>
</dbReference>
<reference evidence="3" key="2">
    <citation type="submission" date="2021-09" db="EMBL/GenBank/DDBJ databases">
        <authorList>
            <person name="Gilroy R."/>
        </authorList>
    </citation>
    <scope>NUCLEOTIDE SEQUENCE</scope>
    <source>
        <strain evidence="3">CHK121-7720</strain>
    </source>
</reference>
<protein>
    <submittedName>
        <fullName evidence="3">T9SS type A sorting domain-containing protein</fullName>
    </submittedName>
</protein>
<keyword evidence="1" id="KW-0732">Signal</keyword>
<feature type="chain" id="PRO_5037978992" evidence="1">
    <location>
        <begin position="24"/>
        <end position="111"/>
    </location>
</feature>
<sequence length="111" mass="12276">MKKLYAILFALALGAAIAPQTFAQISAEQAVWTLNDNNRSDNNSREQAIEVSSKEGNIYVRTPRKIQVTIYTILGQVVTDRTLNPGLSEIKIGTRGIYLVKIEGRTQKVAL</sequence>
<dbReference type="AlphaFoldDB" id="A0A921MPU5"/>
<name>A0A921MPU5_9BACT</name>
<accession>A0A921MPU5</accession>
<evidence type="ECO:0000259" key="2">
    <source>
        <dbReference type="Pfam" id="PF19910"/>
    </source>
</evidence>
<proteinExistence type="predicted"/>
<dbReference type="RefSeq" id="WP_272960973.1">
    <property type="nucleotide sequence ID" value="NZ_CAKMIC010000010.1"/>
</dbReference>
<evidence type="ECO:0000313" key="3">
    <source>
        <dbReference type="EMBL" id="HJG88305.1"/>
    </source>
</evidence>
<feature type="signal peptide" evidence="1">
    <location>
        <begin position="1"/>
        <end position="23"/>
    </location>
</feature>
<reference evidence="3" key="1">
    <citation type="journal article" date="2021" name="PeerJ">
        <title>Extensive microbial diversity within the chicken gut microbiome revealed by metagenomics and culture.</title>
        <authorList>
            <person name="Gilroy R."/>
            <person name="Ravi A."/>
            <person name="Getino M."/>
            <person name="Pursley I."/>
            <person name="Horton D.L."/>
            <person name="Alikhan N.F."/>
            <person name="Baker D."/>
            <person name="Gharbi K."/>
            <person name="Hall N."/>
            <person name="Watson M."/>
            <person name="Adriaenssens E.M."/>
            <person name="Foster-Nyarko E."/>
            <person name="Jarju S."/>
            <person name="Secka A."/>
            <person name="Antonio M."/>
            <person name="Oren A."/>
            <person name="Chaudhuri R.R."/>
            <person name="La Ragione R."/>
            <person name="Hildebrand F."/>
            <person name="Pallen M.J."/>
        </authorList>
    </citation>
    <scope>NUCLEOTIDE SEQUENCE</scope>
    <source>
        <strain evidence="3">CHK121-7720</strain>
    </source>
</reference>
<comment type="caution">
    <text evidence="3">The sequence shown here is derived from an EMBL/GenBank/DDBJ whole genome shotgun (WGS) entry which is preliminary data.</text>
</comment>
<gene>
    <name evidence="3" type="ORF">K8U91_02345</name>
</gene>
<evidence type="ECO:0000313" key="4">
    <source>
        <dbReference type="Proteomes" id="UP000757103"/>
    </source>
</evidence>
<evidence type="ECO:0000256" key="1">
    <source>
        <dbReference type="SAM" id="SignalP"/>
    </source>
</evidence>